<feature type="compositionally biased region" description="Basic and acidic residues" evidence="1">
    <location>
        <begin position="124"/>
        <end position="139"/>
    </location>
</feature>
<evidence type="ECO:0000256" key="1">
    <source>
        <dbReference type="SAM" id="MobiDB-lite"/>
    </source>
</evidence>
<feature type="non-terminal residue" evidence="2">
    <location>
        <position position="246"/>
    </location>
</feature>
<sequence>RPQSRHPHRRRGGPCGRHAFAGGHGRGHPAPRGGDEPRGHRPSHEPRVPAPSRAHRDRHARRRGGPVGHRGRAHRDPGAAGRGRGAGDALHRPGRGLRLHRRAAHGDALRDAGRGGGAGPFRRGGPDRGHDRAGDRELAADPSAVHHLCADFPADGASVEQRRGRGGDARGHRARADAGSRPEAGADPRDAGGVVRIRNAHRLSVQPSGLWAGGLPVLGLPADRHPAQPPVRRRGLPCDPALLRSL</sequence>
<feature type="region of interest" description="Disordered" evidence="1">
    <location>
        <begin position="1"/>
        <end position="193"/>
    </location>
</feature>
<feature type="region of interest" description="Disordered" evidence="1">
    <location>
        <begin position="225"/>
        <end position="246"/>
    </location>
</feature>
<feature type="compositionally biased region" description="Basic and acidic residues" evidence="1">
    <location>
        <begin position="33"/>
        <end position="47"/>
    </location>
</feature>
<name>A0A6J4P119_9RHOB</name>
<feature type="compositionally biased region" description="Basic residues" evidence="1">
    <location>
        <begin position="1"/>
        <end position="12"/>
    </location>
</feature>
<accession>A0A6J4P119</accession>
<reference evidence="2" key="1">
    <citation type="submission" date="2020-02" db="EMBL/GenBank/DDBJ databases">
        <authorList>
            <person name="Meier V. D."/>
        </authorList>
    </citation>
    <scope>NUCLEOTIDE SEQUENCE</scope>
    <source>
        <strain evidence="2">AVDCRST_MAG15</strain>
    </source>
</reference>
<feature type="compositionally biased region" description="Basic and acidic residues" evidence="1">
    <location>
        <begin position="104"/>
        <end position="113"/>
    </location>
</feature>
<dbReference type="EMBL" id="CADCUU010000158">
    <property type="protein sequence ID" value="CAA9403232.1"/>
    <property type="molecule type" value="Genomic_DNA"/>
</dbReference>
<feature type="compositionally biased region" description="Basic residues" evidence="1">
    <location>
        <begin position="92"/>
        <end position="103"/>
    </location>
</feature>
<feature type="compositionally biased region" description="Basic residues" evidence="1">
    <location>
        <begin position="53"/>
        <end position="73"/>
    </location>
</feature>
<dbReference type="AlphaFoldDB" id="A0A6J4P119"/>
<feature type="compositionally biased region" description="Basic and acidic residues" evidence="1">
    <location>
        <begin position="160"/>
        <end position="190"/>
    </location>
</feature>
<organism evidence="2">
    <name type="scientific">uncultured Rubellimicrobium sp</name>
    <dbReference type="NCBI Taxonomy" id="543078"/>
    <lineage>
        <taxon>Bacteria</taxon>
        <taxon>Pseudomonadati</taxon>
        <taxon>Pseudomonadota</taxon>
        <taxon>Alphaproteobacteria</taxon>
        <taxon>Rhodobacterales</taxon>
        <taxon>Roseobacteraceae</taxon>
        <taxon>Rubellimicrobium</taxon>
        <taxon>environmental samples</taxon>
    </lineage>
</organism>
<gene>
    <name evidence="2" type="ORF">AVDCRST_MAG15-1130</name>
</gene>
<proteinExistence type="predicted"/>
<evidence type="ECO:0000313" key="2">
    <source>
        <dbReference type="EMBL" id="CAA9403232.1"/>
    </source>
</evidence>
<feature type="non-terminal residue" evidence="2">
    <location>
        <position position="1"/>
    </location>
</feature>
<protein>
    <submittedName>
        <fullName evidence="2">Transporter, sodium/sulfate symporter family</fullName>
    </submittedName>
</protein>